<protein>
    <submittedName>
        <fullName evidence="1">Uncharacterized protein</fullName>
    </submittedName>
</protein>
<name>A0ACC1IJF6_9FUNG</name>
<evidence type="ECO:0000313" key="1">
    <source>
        <dbReference type="EMBL" id="KAJ1896952.1"/>
    </source>
</evidence>
<evidence type="ECO:0000313" key="2">
    <source>
        <dbReference type="Proteomes" id="UP001150581"/>
    </source>
</evidence>
<dbReference type="EMBL" id="JANBPG010000386">
    <property type="protein sequence ID" value="KAJ1896952.1"/>
    <property type="molecule type" value="Genomic_DNA"/>
</dbReference>
<gene>
    <name evidence="1" type="ORF">LPJ66_003676</name>
</gene>
<keyword evidence="2" id="KW-1185">Reference proteome</keyword>
<comment type="caution">
    <text evidence="1">The sequence shown here is derived from an EMBL/GenBank/DDBJ whole genome shotgun (WGS) entry which is preliminary data.</text>
</comment>
<accession>A0ACC1IJF6</accession>
<sequence length="422" mass="46679">MADGSCLPMKRTLSASSSNSSSNSSASTSSGDGGGGGVGSKNICMDDSELQLDTANPDADDDYDDGADADADDEFDDDAADDDVAVDDEMVRESISIEILWKGSERYQLRIPKYATVLSMKVLIEELTEIEADSQKLLGLVKGKLPSDGDTLVSLGVSDGTKVRLMGTRMADRLKFDAKNSWGEPENTGVTGISSGMDPVDRASGGLRRGHGRSQVVSDDWKHNLAKIVSDASLRVLNAPRPGKKLAVLDLDYTLFDCKNITGNVADMARPGLHEFLSAIYPHYDLIVWSQTKWHVLESKITLLGMLTHPLYRITTALDISTMFTVKSIRNGELGSHQVKPLEFIWSRFPQHYNSQNTIHIDDLSRNFALNYQNGLKIRPFKRADMQPRSDTELFRLARYLLKIARLESLDELDHSSWHSYK</sequence>
<dbReference type="Proteomes" id="UP001150581">
    <property type="component" value="Unassembled WGS sequence"/>
</dbReference>
<reference evidence="1" key="1">
    <citation type="submission" date="2022-07" db="EMBL/GenBank/DDBJ databases">
        <title>Phylogenomic reconstructions and comparative analyses of Kickxellomycotina fungi.</title>
        <authorList>
            <person name="Reynolds N.K."/>
            <person name="Stajich J.E."/>
            <person name="Barry K."/>
            <person name="Grigoriev I.V."/>
            <person name="Crous P."/>
            <person name="Smith M.E."/>
        </authorList>
    </citation>
    <scope>NUCLEOTIDE SEQUENCE</scope>
    <source>
        <strain evidence="1">Benny 63K</strain>
    </source>
</reference>
<organism evidence="1 2">
    <name type="scientific">Kickxella alabastrina</name>
    <dbReference type="NCBI Taxonomy" id="61397"/>
    <lineage>
        <taxon>Eukaryota</taxon>
        <taxon>Fungi</taxon>
        <taxon>Fungi incertae sedis</taxon>
        <taxon>Zoopagomycota</taxon>
        <taxon>Kickxellomycotina</taxon>
        <taxon>Kickxellomycetes</taxon>
        <taxon>Kickxellales</taxon>
        <taxon>Kickxellaceae</taxon>
        <taxon>Kickxella</taxon>
    </lineage>
</organism>
<proteinExistence type="predicted"/>